<comment type="caution">
    <text evidence="6">The sequence shown here is derived from an EMBL/GenBank/DDBJ whole genome shotgun (WGS) entry which is preliminary data.</text>
</comment>
<evidence type="ECO:0000259" key="5">
    <source>
        <dbReference type="Pfam" id="PF03330"/>
    </source>
</evidence>
<evidence type="ECO:0000256" key="1">
    <source>
        <dbReference type="ARBA" id="ARBA00023239"/>
    </source>
</evidence>
<evidence type="ECO:0000256" key="4">
    <source>
        <dbReference type="RuleBase" id="RU003495"/>
    </source>
</evidence>
<dbReference type="Pfam" id="PF03330">
    <property type="entry name" value="DPBB_1"/>
    <property type="match status" value="1"/>
</dbReference>
<accession>A0A1F6C9T0</accession>
<dbReference type="AlphaFoldDB" id="A0A1F6C9T0"/>
<comment type="function">
    <text evidence="3">Lytic transglycosylase with a strong preference for naked glycan strands that lack stem peptides.</text>
</comment>
<dbReference type="NCBIfam" id="TIGR00413">
    <property type="entry name" value="rlpA"/>
    <property type="match status" value="1"/>
</dbReference>
<organism evidence="6 7">
    <name type="scientific">Handelsmanbacteria sp. (strain RIFCSPLOWO2_12_FULL_64_10)</name>
    <dbReference type="NCBI Taxonomy" id="1817868"/>
    <lineage>
        <taxon>Bacteria</taxon>
        <taxon>Candidatus Handelsmaniibacteriota</taxon>
    </lineage>
</organism>
<dbReference type="InterPro" id="IPR036908">
    <property type="entry name" value="RlpA-like_sf"/>
</dbReference>
<dbReference type="PANTHER" id="PTHR34183">
    <property type="entry name" value="ENDOLYTIC PEPTIDOGLYCAN TRANSGLYCOSYLASE RLPA"/>
    <property type="match status" value="1"/>
</dbReference>
<dbReference type="Proteomes" id="UP000178606">
    <property type="component" value="Unassembled WGS sequence"/>
</dbReference>
<dbReference type="GO" id="GO:0071555">
    <property type="term" value="P:cell wall organization"/>
    <property type="evidence" value="ECO:0007669"/>
    <property type="project" value="UniProtKB-KW"/>
</dbReference>
<dbReference type="PANTHER" id="PTHR34183:SF1">
    <property type="entry name" value="ENDOLYTIC PEPTIDOGLYCAN TRANSGLYCOSYLASE RLPA"/>
    <property type="match status" value="1"/>
</dbReference>
<evidence type="ECO:0000256" key="2">
    <source>
        <dbReference type="ARBA" id="ARBA00023316"/>
    </source>
</evidence>
<reference evidence="6 7" key="1">
    <citation type="journal article" date="2016" name="Nat. Commun.">
        <title>Thousands of microbial genomes shed light on interconnected biogeochemical processes in an aquifer system.</title>
        <authorList>
            <person name="Anantharaman K."/>
            <person name="Brown C.T."/>
            <person name="Hug L.A."/>
            <person name="Sharon I."/>
            <person name="Castelle C.J."/>
            <person name="Probst A.J."/>
            <person name="Thomas B.C."/>
            <person name="Singh A."/>
            <person name="Wilkins M.J."/>
            <person name="Karaoz U."/>
            <person name="Brodie E.L."/>
            <person name="Williams K.H."/>
            <person name="Hubbard S.S."/>
            <person name="Banfield J.F."/>
        </authorList>
    </citation>
    <scope>NUCLEOTIDE SEQUENCE [LARGE SCALE GENOMIC DNA]</scope>
    <source>
        <strain evidence="7">RIFCSPLOWO2_12_FULL_64_10</strain>
    </source>
</reference>
<dbReference type="GO" id="GO:0008932">
    <property type="term" value="F:lytic endotransglycosylase activity"/>
    <property type="evidence" value="ECO:0007669"/>
    <property type="project" value="UniProtKB-UniRule"/>
</dbReference>
<protein>
    <recommendedName>
        <fullName evidence="3">Probable endolytic peptidoglycan transglycosylase RlpA</fullName>
        <ecNumber evidence="3">4.2.2.-</ecNumber>
    </recommendedName>
</protein>
<dbReference type="SUPFAM" id="SSF50685">
    <property type="entry name" value="Barwin-like endoglucanases"/>
    <property type="match status" value="1"/>
</dbReference>
<feature type="domain" description="RlpA-like protein double-psi beta-barrel" evidence="5">
    <location>
        <begin position="43"/>
        <end position="131"/>
    </location>
</feature>
<dbReference type="InterPro" id="IPR034718">
    <property type="entry name" value="RlpA"/>
</dbReference>
<gene>
    <name evidence="3" type="primary">rlpA</name>
    <name evidence="6" type="ORF">A3F84_12260</name>
</gene>
<proteinExistence type="inferred from homology"/>
<evidence type="ECO:0000256" key="3">
    <source>
        <dbReference type="HAMAP-Rule" id="MF_02071"/>
    </source>
</evidence>
<evidence type="ECO:0000313" key="7">
    <source>
        <dbReference type="Proteomes" id="UP000178606"/>
    </source>
</evidence>
<dbReference type="Gene3D" id="2.40.40.10">
    <property type="entry name" value="RlpA-like domain"/>
    <property type="match status" value="1"/>
</dbReference>
<keyword evidence="2 3" id="KW-0961">Cell wall biogenesis/degradation</keyword>
<dbReference type="EC" id="4.2.2.-" evidence="3"/>
<dbReference type="InterPro" id="IPR012997">
    <property type="entry name" value="RplA"/>
</dbReference>
<name>A0A1F6C9T0_HANXR</name>
<dbReference type="InterPro" id="IPR009009">
    <property type="entry name" value="RlpA-like_DPBB"/>
</dbReference>
<comment type="similarity">
    <text evidence="3 4">Belongs to the RlpA family.</text>
</comment>
<dbReference type="HAMAP" id="MF_02071">
    <property type="entry name" value="RlpA"/>
    <property type="match status" value="1"/>
</dbReference>
<dbReference type="GO" id="GO:0000270">
    <property type="term" value="P:peptidoglycan metabolic process"/>
    <property type="evidence" value="ECO:0007669"/>
    <property type="project" value="UniProtKB-UniRule"/>
</dbReference>
<dbReference type="EMBL" id="MFKF01000366">
    <property type="protein sequence ID" value="OGG45801.1"/>
    <property type="molecule type" value="Genomic_DNA"/>
</dbReference>
<keyword evidence="1 3" id="KW-0456">Lyase</keyword>
<dbReference type="CDD" id="cd22268">
    <property type="entry name" value="DPBB_RlpA-like"/>
    <property type="match status" value="1"/>
</dbReference>
<sequence>MRAMAGALLLLSGCASHPPAGQGRRPVPDWYPPPALGHAAIYQVGVASYYGREFHGRRTASSDVFDQQGWTAAHLDLPFGTIIRVTNLENARHCVVKVNDRGPFSKGRILDLSQGAARELGMIQGGKAIVQVQVVKWPDRPP</sequence>
<evidence type="ECO:0000313" key="6">
    <source>
        <dbReference type="EMBL" id="OGG45801.1"/>
    </source>
</evidence>